<accession>A0A1N6JYS4</accession>
<dbReference type="Proteomes" id="UP000184693">
    <property type="component" value="Unassembled WGS sequence"/>
</dbReference>
<proteinExistence type="predicted"/>
<dbReference type="Pfam" id="PF13649">
    <property type="entry name" value="Methyltransf_25"/>
    <property type="match status" value="1"/>
</dbReference>
<dbReference type="OrthoDB" id="5611641at2"/>
<dbReference type="InterPro" id="IPR041698">
    <property type="entry name" value="Methyltransf_25"/>
</dbReference>
<evidence type="ECO:0000256" key="2">
    <source>
        <dbReference type="ARBA" id="ARBA00022679"/>
    </source>
</evidence>
<dbReference type="InterPro" id="IPR026170">
    <property type="entry name" value="FAM173A/B"/>
</dbReference>
<dbReference type="SUPFAM" id="SSF53335">
    <property type="entry name" value="S-adenosyl-L-methionine-dependent methyltransferases"/>
    <property type="match status" value="1"/>
</dbReference>
<dbReference type="EMBL" id="FSRM01000002">
    <property type="protein sequence ID" value="SIO49371.1"/>
    <property type="molecule type" value="Genomic_DNA"/>
</dbReference>
<keyword evidence="3" id="KW-0949">S-adenosyl-L-methionine</keyword>
<evidence type="ECO:0000313" key="6">
    <source>
        <dbReference type="Proteomes" id="UP000184693"/>
    </source>
</evidence>
<organism evidence="5 6">
    <name type="scientific">Paraburkholderia phenazinium</name>
    <dbReference type="NCBI Taxonomy" id="60549"/>
    <lineage>
        <taxon>Bacteria</taxon>
        <taxon>Pseudomonadati</taxon>
        <taxon>Pseudomonadota</taxon>
        <taxon>Betaproteobacteria</taxon>
        <taxon>Burkholderiales</taxon>
        <taxon>Burkholderiaceae</taxon>
        <taxon>Paraburkholderia</taxon>
    </lineage>
</organism>
<feature type="domain" description="Methyltransferase" evidence="4">
    <location>
        <begin position="57"/>
        <end position="144"/>
    </location>
</feature>
<evidence type="ECO:0000256" key="1">
    <source>
        <dbReference type="ARBA" id="ARBA00022603"/>
    </source>
</evidence>
<dbReference type="GO" id="GO:0032259">
    <property type="term" value="P:methylation"/>
    <property type="evidence" value="ECO:0007669"/>
    <property type="project" value="UniProtKB-KW"/>
</dbReference>
<dbReference type="GO" id="GO:0016279">
    <property type="term" value="F:protein-lysine N-methyltransferase activity"/>
    <property type="evidence" value="ECO:0007669"/>
    <property type="project" value="InterPro"/>
</dbReference>
<dbReference type="PANTHER" id="PTHR13610:SF9">
    <property type="entry name" value="FI06469P"/>
    <property type="match status" value="1"/>
</dbReference>
<dbReference type="Gene3D" id="3.40.50.150">
    <property type="entry name" value="Vaccinia Virus protein VP39"/>
    <property type="match status" value="1"/>
</dbReference>
<gene>
    <name evidence="5" type="ORF">SAMN05444168_5450</name>
</gene>
<keyword evidence="2" id="KW-0808">Transferase</keyword>
<evidence type="ECO:0000259" key="4">
    <source>
        <dbReference type="Pfam" id="PF13649"/>
    </source>
</evidence>
<sequence length="193" mass="21338">MLDLPSLVLLLVVFSLCLSLIVFQAITGVPPMSSSAPEAADVVALLKQASLPNQAIVYELGSGWGSLVMALARAFPDAKIHGIEASPLPYWVARFRTRRMPNVFLQRRNFYACDLRDAHAVTCYLMIKPMPKLAAHLDRMLKPGTPVVSLTFWFRDREVAAVRQGPGLRGAAALYFWPAHKAKATEETWSTNT</sequence>
<reference evidence="5 6" key="1">
    <citation type="submission" date="2016-11" db="EMBL/GenBank/DDBJ databases">
        <authorList>
            <person name="Jaros S."/>
            <person name="Januszkiewicz K."/>
            <person name="Wedrychowicz H."/>
        </authorList>
    </citation>
    <scope>NUCLEOTIDE SEQUENCE [LARGE SCALE GENOMIC DNA]</scope>
    <source>
        <strain evidence="5 6">GAS86</strain>
    </source>
</reference>
<dbReference type="RefSeq" id="WP_074267432.1">
    <property type="nucleotide sequence ID" value="NZ_FSRM01000002.1"/>
</dbReference>
<dbReference type="PANTHER" id="PTHR13610">
    <property type="entry name" value="METHYLTRANSFERASE DOMAIN-CONTAINING PROTEIN"/>
    <property type="match status" value="1"/>
</dbReference>
<protein>
    <recommendedName>
        <fullName evidence="4">Methyltransferase domain-containing protein</fullName>
    </recommendedName>
</protein>
<evidence type="ECO:0000256" key="3">
    <source>
        <dbReference type="ARBA" id="ARBA00022691"/>
    </source>
</evidence>
<evidence type="ECO:0000313" key="5">
    <source>
        <dbReference type="EMBL" id="SIO49371.1"/>
    </source>
</evidence>
<dbReference type="AlphaFoldDB" id="A0A1N6JYS4"/>
<keyword evidence="1" id="KW-0489">Methyltransferase</keyword>
<name>A0A1N6JYS4_9BURK</name>
<dbReference type="InterPro" id="IPR029063">
    <property type="entry name" value="SAM-dependent_MTases_sf"/>
</dbReference>